<name>A0A0F9BWQ6_9ZZZZ</name>
<dbReference type="InterPro" id="IPR052528">
    <property type="entry name" value="Sugar_transport-like"/>
</dbReference>
<gene>
    <name evidence="3" type="ORF">LCGC14_2678860</name>
</gene>
<dbReference type="InterPro" id="IPR011701">
    <property type="entry name" value="MFS"/>
</dbReference>
<keyword evidence="1" id="KW-0812">Transmembrane</keyword>
<keyword evidence="1" id="KW-0472">Membrane</keyword>
<evidence type="ECO:0000256" key="1">
    <source>
        <dbReference type="SAM" id="Phobius"/>
    </source>
</evidence>
<feature type="transmembrane region" description="Helical" evidence="1">
    <location>
        <begin position="276"/>
        <end position="295"/>
    </location>
</feature>
<feature type="transmembrane region" description="Helical" evidence="1">
    <location>
        <begin position="366"/>
        <end position="386"/>
    </location>
</feature>
<keyword evidence="1" id="KW-1133">Transmembrane helix</keyword>
<feature type="transmembrane region" description="Helical" evidence="1">
    <location>
        <begin position="246"/>
        <end position="264"/>
    </location>
</feature>
<dbReference type="SUPFAM" id="SSF103473">
    <property type="entry name" value="MFS general substrate transporter"/>
    <property type="match status" value="1"/>
</dbReference>
<feature type="transmembrane region" description="Helical" evidence="1">
    <location>
        <begin position="131"/>
        <end position="153"/>
    </location>
</feature>
<dbReference type="AlphaFoldDB" id="A0A0F9BWQ6"/>
<dbReference type="Gene3D" id="1.20.1250.20">
    <property type="entry name" value="MFS general substrate transporter like domains"/>
    <property type="match status" value="1"/>
</dbReference>
<evidence type="ECO:0000313" key="3">
    <source>
        <dbReference type="EMBL" id="KKK94834.1"/>
    </source>
</evidence>
<evidence type="ECO:0000259" key="2">
    <source>
        <dbReference type="PROSITE" id="PS50850"/>
    </source>
</evidence>
<feature type="transmembrane region" description="Helical" evidence="1">
    <location>
        <begin position="9"/>
        <end position="29"/>
    </location>
</feature>
<accession>A0A0F9BWQ6</accession>
<feature type="transmembrane region" description="Helical" evidence="1">
    <location>
        <begin position="97"/>
        <end position="119"/>
    </location>
</feature>
<dbReference type="InterPro" id="IPR036259">
    <property type="entry name" value="MFS_trans_sf"/>
</dbReference>
<dbReference type="EMBL" id="LAZR01047177">
    <property type="protein sequence ID" value="KKK94834.1"/>
    <property type="molecule type" value="Genomic_DNA"/>
</dbReference>
<reference evidence="3" key="1">
    <citation type="journal article" date="2015" name="Nature">
        <title>Complex archaea that bridge the gap between prokaryotes and eukaryotes.</title>
        <authorList>
            <person name="Spang A."/>
            <person name="Saw J.H."/>
            <person name="Jorgensen S.L."/>
            <person name="Zaremba-Niedzwiedzka K."/>
            <person name="Martijn J."/>
            <person name="Lind A.E."/>
            <person name="van Eijk R."/>
            <person name="Schleper C."/>
            <person name="Guy L."/>
            <person name="Ettema T.J."/>
        </authorList>
    </citation>
    <scope>NUCLEOTIDE SEQUENCE</scope>
</reference>
<feature type="transmembrane region" description="Helical" evidence="1">
    <location>
        <begin position="72"/>
        <end position="91"/>
    </location>
</feature>
<feature type="transmembrane region" description="Helical" evidence="1">
    <location>
        <begin position="41"/>
        <end position="60"/>
    </location>
</feature>
<feature type="transmembrane region" description="Helical" evidence="1">
    <location>
        <begin position="343"/>
        <end position="360"/>
    </location>
</feature>
<feature type="transmembrane region" description="Helical" evidence="1">
    <location>
        <begin position="218"/>
        <end position="240"/>
    </location>
</feature>
<dbReference type="PROSITE" id="PS50850">
    <property type="entry name" value="MFS"/>
    <property type="match status" value="1"/>
</dbReference>
<dbReference type="InterPro" id="IPR020846">
    <property type="entry name" value="MFS_dom"/>
</dbReference>
<proteinExistence type="predicted"/>
<dbReference type="PANTHER" id="PTHR23526">
    <property type="entry name" value="INTEGRAL MEMBRANE TRANSPORT PROTEIN-RELATED"/>
    <property type="match status" value="1"/>
</dbReference>
<protein>
    <recommendedName>
        <fullName evidence="2">Major facilitator superfamily (MFS) profile domain-containing protein</fullName>
    </recommendedName>
</protein>
<feature type="domain" description="Major facilitator superfamily (MFS) profile" evidence="2">
    <location>
        <begin position="6"/>
        <end position="389"/>
    </location>
</feature>
<organism evidence="3">
    <name type="scientific">marine sediment metagenome</name>
    <dbReference type="NCBI Taxonomy" id="412755"/>
    <lineage>
        <taxon>unclassified sequences</taxon>
        <taxon>metagenomes</taxon>
        <taxon>ecological metagenomes</taxon>
    </lineage>
</organism>
<feature type="transmembrane region" description="Helical" evidence="1">
    <location>
        <begin position="159"/>
        <end position="177"/>
    </location>
</feature>
<sequence length="389" mass="44282">MISKRSSNLILISVFIVYFGAMVIVAYLPKYLDFLDTPKPLISLTISIFLSTLFIFPPFIGRISDKLQNRYYFILIGTLGILFSSFLMLFAKNLILINITLILFGFSASSFTILFTLYTELVQNDSKKISYYNAAIAAGWFTGVQCGGIFIDFFGIQQIFFFSLLIFLISIFFVIFIKEDRQLILEHSKNFNDQNLNEISENIAEVKNSNFKSIYYSIFFRNFGIGPILGIIVIIMSFHLTSNTEIGFLVGINPLLQFFLILYIGRLITNKNLKSFMLLGYILSVVIIIGYIFSFNFWSFLVIQILVSSSYSIFWMASVIYIAKNSTPKNKGSFIGKANSSGFAGDSMGGLFFSLILVIFQSNYYVSMYFMIIFPIISLVVISLKFKPK</sequence>
<comment type="caution">
    <text evidence="3">The sequence shown here is derived from an EMBL/GenBank/DDBJ whole genome shotgun (WGS) entry which is preliminary data.</text>
</comment>
<dbReference type="GO" id="GO:0022857">
    <property type="term" value="F:transmembrane transporter activity"/>
    <property type="evidence" value="ECO:0007669"/>
    <property type="project" value="InterPro"/>
</dbReference>
<dbReference type="Pfam" id="PF07690">
    <property type="entry name" value="MFS_1"/>
    <property type="match status" value="2"/>
</dbReference>
<dbReference type="PANTHER" id="PTHR23526:SF2">
    <property type="entry name" value="MAJOR FACILITATOR SUPERFAMILY (MFS) PROFILE DOMAIN-CONTAINING PROTEIN"/>
    <property type="match status" value="1"/>
</dbReference>
<feature type="transmembrane region" description="Helical" evidence="1">
    <location>
        <begin position="301"/>
        <end position="323"/>
    </location>
</feature>